<evidence type="ECO:0008006" key="4">
    <source>
        <dbReference type="Google" id="ProtNLM"/>
    </source>
</evidence>
<keyword evidence="1" id="KW-0732">Signal</keyword>
<sequence>MTITRLKTLAVVGSAIAMISGSYSSAYATETKTVNQLQTNISEVSILNKNQQKSSDQPTVGTIKELVTGDLMCYVTLLDEKNIERRVGASFEVCAKEKTFLNKKVRLTYGNARINDCQSIEPCGKTRIETIVTKMEIVGSSQAKNSANTRTITNGQWTVTIGNINSWSGVNGTGNLSYRGCDSKGKCINLTGGQMTCRQGICAMSWSNKDYQYVLQQPMGNPDRPSSASSTILTVRQGSKVILTARGFKTVGS</sequence>
<comment type="caution">
    <text evidence="2">The sequence shown here is derived from an EMBL/GenBank/DDBJ whole genome shotgun (WGS) entry which is preliminary data.</text>
</comment>
<evidence type="ECO:0000313" key="3">
    <source>
        <dbReference type="Proteomes" id="UP000076925"/>
    </source>
</evidence>
<dbReference type="Proteomes" id="UP000076925">
    <property type="component" value="Unassembled WGS sequence"/>
</dbReference>
<accession>A0A139WV74</accession>
<dbReference type="AlphaFoldDB" id="A0A139WV74"/>
<feature type="signal peptide" evidence="1">
    <location>
        <begin position="1"/>
        <end position="28"/>
    </location>
</feature>
<protein>
    <recommendedName>
        <fullName evidence="4">DUF5666 domain-containing protein</fullName>
    </recommendedName>
</protein>
<dbReference type="RefSeq" id="WP_017748538.1">
    <property type="nucleotide sequence ID" value="NZ_KQ976354.1"/>
</dbReference>
<evidence type="ECO:0000313" key="2">
    <source>
        <dbReference type="EMBL" id="KYC36335.1"/>
    </source>
</evidence>
<gene>
    <name evidence="2" type="ORF">WA1_42190</name>
</gene>
<keyword evidence="3" id="KW-1185">Reference proteome</keyword>
<proteinExistence type="predicted"/>
<organism evidence="2 3">
    <name type="scientific">Scytonema hofmannii PCC 7110</name>
    <dbReference type="NCBI Taxonomy" id="128403"/>
    <lineage>
        <taxon>Bacteria</taxon>
        <taxon>Bacillati</taxon>
        <taxon>Cyanobacteriota</taxon>
        <taxon>Cyanophyceae</taxon>
        <taxon>Nostocales</taxon>
        <taxon>Scytonemataceae</taxon>
        <taxon>Scytonema</taxon>
    </lineage>
</organism>
<feature type="chain" id="PRO_5007300458" description="DUF5666 domain-containing protein" evidence="1">
    <location>
        <begin position="29"/>
        <end position="253"/>
    </location>
</feature>
<dbReference type="EMBL" id="ANNX02000047">
    <property type="protein sequence ID" value="KYC36335.1"/>
    <property type="molecule type" value="Genomic_DNA"/>
</dbReference>
<reference evidence="2 3" key="1">
    <citation type="journal article" date="2013" name="Genome Biol. Evol.">
        <title>Genomes of Stigonematalean cyanobacteria (subsection V) and the evolution of oxygenic photosynthesis from prokaryotes to plastids.</title>
        <authorList>
            <person name="Dagan T."/>
            <person name="Roettger M."/>
            <person name="Stucken K."/>
            <person name="Landan G."/>
            <person name="Koch R."/>
            <person name="Major P."/>
            <person name="Gould S.B."/>
            <person name="Goremykin V.V."/>
            <person name="Rippka R."/>
            <person name="Tandeau de Marsac N."/>
            <person name="Gugger M."/>
            <person name="Lockhart P.J."/>
            <person name="Allen J.F."/>
            <person name="Brune I."/>
            <person name="Maus I."/>
            <person name="Puhler A."/>
            <person name="Martin W.F."/>
        </authorList>
    </citation>
    <scope>NUCLEOTIDE SEQUENCE [LARGE SCALE GENOMIC DNA]</scope>
    <source>
        <strain evidence="2 3">PCC 7110</strain>
    </source>
</reference>
<evidence type="ECO:0000256" key="1">
    <source>
        <dbReference type="SAM" id="SignalP"/>
    </source>
</evidence>
<name>A0A139WV74_9CYAN</name>